<sequence length="219" mass="23121">MNSTGAVTSIFDLDGVLTTEDTMASLVSGRLTARPHRLVAAIAPFLLSQAAPHNSALRPAMNRAIVALALGGMTRHEYESLAVATGQAMARRTTVVEQAVARCGLAGLQGPTVVATASEATLARAFLDSLGLRDIPLAASRLDFTRRGPRLSAHNIGQAKVAAVRAMGFVPEQAILYTDSASDIPLARVARRTVTVNAARRSISKLTAVANEITHERWS</sequence>
<name>A0ABN1V2W4_9ACTN</name>
<evidence type="ECO:0000313" key="2">
    <source>
        <dbReference type="Proteomes" id="UP001501371"/>
    </source>
</evidence>
<dbReference type="Gene3D" id="3.40.50.1000">
    <property type="entry name" value="HAD superfamily/HAD-like"/>
    <property type="match status" value="1"/>
</dbReference>
<comment type="caution">
    <text evidence="1">The sequence shown here is derived from an EMBL/GenBank/DDBJ whole genome shotgun (WGS) entry which is preliminary data.</text>
</comment>
<protein>
    <submittedName>
        <fullName evidence="1">Uncharacterized protein</fullName>
    </submittedName>
</protein>
<gene>
    <name evidence="1" type="ORF">GCM10009654_56820</name>
</gene>
<dbReference type="InterPro" id="IPR036412">
    <property type="entry name" value="HAD-like_sf"/>
</dbReference>
<dbReference type="Pfam" id="PF12710">
    <property type="entry name" value="HAD"/>
    <property type="match status" value="1"/>
</dbReference>
<dbReference type="InterPro" id="IPR023214">
    <property type="entry name" value="HAD_sf"/>
</dbReference>
<dbReference type="RefSeq" id="WP_344282677.1">
    <property type="nucleotide sequence ID" value="NZ_BAAAKV010000066.1"/>
</dbReference>
<keyword evidence="2" id="KW-1185">Reference proteome</keyword>
<accession>A0ABN1V2W4</accession>
<dbReference type="SUPFAM" id="SSF56784">
    <property type="entry name" value="HAD-like"/>
    <property type="match status" value="1"/>
</dbReference>
<evidence type="ECO:0000313" key="1">
    <source>
        <dbReference type="EMBL" id="GAA1192096.1"/>
    </source>
</evidence>
<dbReference type="EMBL" id="BAAAKV010000066">
    <property type="protein sequence ID" value="GAA1192096.1"/>
    <property type="molecule type" value="Genomic_DNA"/>
</dbReference>
<dbReference type="Proteomes" id="UP001501371">
    <property type="component" value="Unassembled WGS sequence"/>
</dbReference>
<proteinExistence type="predicted"/>
<reference evidence="1 2" key="1">
    <citation type="journal article" date="2019" name="Int. J. Syst. Evol. Microbiol.">
        <title>The Global Catalogue of Microorganisms (GCM) 10K type strain sequencing project: providing services to taxonomists for standard genome sequencing and annotation.</title>
        <authorList>
            <consortium name="The Broad Institute Genomics Platform"/>
            <consortium name="The Broad Institute Genome Sequencing Center for Infectious Disease"/>
            <person name="Wu L."/>
            <person name="Ma J."/>
        </authorList>
    </citation>
    <scope>NUCLEOTIDE SEQUENCE [LARGE SCALE GENOMIC DNA]</scope>
    <source>
        <strain evidence="1 2">JCM 12696</strain>
    </source>
</reference>
<organism evidence="1 2">
    <name type="scientific">Streptomyces hebeiensis</name>
    <dbReference type="NCBI Taxonomy" id="229486"/>
    <lineage>
        <taxon>Bacteria</taxon>
        <taxon>Bacillati</taxon>
        <taxon>Actinomycetota</taxon>
        <taxon>Actinomycetes</taxon>
        <taxon>Kitasatosporales</taxon>
        <taxon>Streptomycetaceae</taxon>
        <taxon>Streptomyces</taxon>
    </lineage>
</organism>